<protein>
    <recommendedName>
        <fullName evidence="5">Gram-positive cocci surface proteins LPxTG domain-containing protein</fullName>
    </recommendedName>
</protein>
<sequence>MKKTTTAIAVSTLAFLALPAANAAELAPEVTAPTAGAVAAGETPLVRDAGTASVRAAEPSDVGDTPPTPGDDSPAVPDVPEPPQPGDEPAPVPEPPAPPTPGEEPAPVPPSPEPDPAPEPEPAPEPVPEPGVPSPDAGSDTLPSVEDEAPGVEASSSYEWDTDEGRVYSAAARSAGSYSGKYAAASHRLADSGSASASSAYLALAAITAGGLCVAATRKRGYVAKHAA</sequence>
<keyword evidence="2" id="KW-0732">Signal</keyword>
<keyword evidence="4" id="KW-1185">Reference proteome</keyword>
<dbReference type="Proteomes" id="UP001284901">
    <property type="component" value="Unassembled WGS sequence"/>
</dbReference>
<feature type="region of interest" description="Disordered" evidence="1">
    <location>
        <begin position="36"/>
        <end position="164"/>
    </location>
</feature>
<feature type="chain" id="PRO_5045332655" description="Gram-positive cocci surface proteins LPxTG domain-containing protein" evidence="2">
    <location>
        <begin position="24"/>
        <end position="228"/>
    </location>
</feature>
<dbReference type="PRINTS" id="PR01217">
    <property type="entry name" value="PRICHEXTENSN"/>
</dbReference>
<evidence type="ECO:0000256" key="2">
    <source>
        <dbReference type="SAM" id="SignalP"/>
    </source>
</evidence>
<reference evidence="3 4" key="1">
    <citation type="submission" date="2023-10" db="EMBL/GenBank/DDBJ databases">
        <title>Whole Genome based description of the genera Actinobaculum and Actinotignum reveals a complex phylogenetic relationship within the species included in the genus Actinotignum.</title>
        <authorList>
            <person name="Jensen C.S."/>
            <person name="Dargis R."/>
            <person name="Kemp M."/>
            <person name="Christensen J.J."/>
        </authorList>
    </citation>
    <scope>NUCLEOTIDE SEQUENCE [LARGE SCALE GENOMIC DNA]</scope>
    <source>
        <strain evidence="3 4">SLA_B089</strain>
    </source>
</reference>
<evidence type="ECO:0000256" key="1">
    <source>
        <dbReference type="SAM" id="MobiDB-lite"/>
    </source>
</evidence>
<name>A0ABU5GDZ7_9ACTO</name>
<evidence type="ECO:0000313" key="4">
    <source>
        <dbReference type="Proteomes" id="UP001284901"/>
    </source>
</evidence>
<dbReference type="EMBL" id="JAWNFY010000012">
    <property type="protein sequence ID" value="MDY5146447.1"/>
    <property type="molecule type" value="Genomic_DNA"/>
</dbReference>
<organism evidence="3 4">
    <name type="scientific">Actinotignum timonense</name>
    <dbReference type="NCBI Taxonomy" id="1870995"/>
    <lineage>
        <taxon>Bacteria</taxon>
        <taxon>Bacillati</taxon>
        <taxon>Actinomycetota</taxon>
        <taxon>Actinomycetes</taxon>
        <taxon>Actinomycetales</taxon>
        <taxon>Actinomycetaceae</taxon>
        <taxon>Actinotignum</taxon>
    </lineage>
</organism>
<feature type="compositionally biased region" description="Low complexity" evidence="1">
    <location>
        <begin position="59"/>
        <end position="76"/>
    </location>
</feature>
<feature type="compositionally biased region" description="Pro residues" evidence="1">
    <location>
        <begin position="77"/>
        <end position="133"/>
    </location>
</feature>
<evidence type="ECO:0008006" key="5">
    <source>
        <dbReference type="Google" id="ProtNLM"/>
    </source>
</evidence>
<feature type="signal peptide" evidence="2">
    <location>
        <begin position="1"/>
        <end position="23"/>
    </location>
</feature>
<comment type="caution">
    <text evidence="3">The sequence shown here is derived from an EMBL/GenBank/DDBJ whole genome shotgun (WGS) entry which is preliminary data.</text>
</comment>
<dbReference type="RefSeq" id="WP_284883135.1">
    <property type="nucleotide sequence ID" value="NZ_CAUPFC010000005.1"/>
</dbReference>
<proteinExistence type="predicted"/>
<accession>A0ABU5GDZ7</accession>
<gene>
    <name evidence="3" type="ORF">R6P33_05340</name>
</gene>
<evidence type="ECO:0000313" key="3">
    <source>
        <dbReference type="EMBL" id="MDY5146447.1"/>
    </source>
</evidence>